<keyword evidence="5" id="KW-0175">Coiled coil</keyword>
<dbReference type="Pfam" id="PF00691">
    <property type="entry name" value="OmpA"/>
    <property type="match status" value="1"/>
</dbReference>
<sequence length="679" mass="77118">MKYFSILILFIGFTVVSHAQADLKRANKYFENAYYFEAIPLYESIVKKNNASEVVQKLADSYYNTGNFKAASRWYRYLSNKFGNDLEETALFKYVQTLKAIESYEDAYTVQRNVFKVNNDSEGLKKLDDEIKYLENVKGMGDRFSMENLKINTEQSEFGMIEFGDQVIFAAPSKEKGLLDFKYHWNGEGYLDLYTASKDSLKFGNSVAVGFSEKINTKLHEANAIFTKDGNTIYFTRNYYINGKKSKDENDVLHVELFKAQLIDGKWSNIEVLPFNGNNFSIEHPALSTDEKTLYFASDMPGTIGSFDIFKVDVHENGTYGAPVNLGNTINTKHREQFPYISEKGKLYYSSDGLPGFGALDVFVSEEKNGSFSKPDNVGFPINSGFDDFSFNINERTKEGYFASNRPGGKGKDDIYKIKETKDLKIEDCGQFIAGIISDAVTKEPLANVALNVLDNDNNATIIATFTSDENGAFKLPANCELTIEVNASKVGYQDKSRTIFLGKQRGMVNDASMELISLESIRKKEDAERLAEEKLKLENEKDRVKNIINSEREIVKRDDKLLIKVEDMRFDYNLWYMRKDSKKISNKVIAIMKKYPSMIVEIGTHTDIRGSASYNANLSQKRANSVLDYFLEQGVESSRISAKGYGESDPIVSCATEEACDEEQHEVNRRCEFVIKRM</sequence>
<dbReference type="InterPro" id="IPR011659">
    <property type="entry name" value="WD40"/>
</dbReference>
<dbReference type="EMBL" id="REFC01000012">
    <property type="protein sequence ID" value="RMA64722.1"/>
    <property type="molecule type" value="Genomic_DNA"/>
</dbReference>
<dbReference type="PROSITE" id="PS01068">
    <property type="entry name" value="OMPA_1"/>
    <property type="match status" value="1"/>
</dbReference>
<dbReference type="GO" id="GO:0009279">
    <property type="term" value="C:cell outer membrane"/>
    <property type="evidence" value="ECO:0007669"/>
    <property type="project" value="UniProtKB-SubCell"/>
</dbReference>
<dbReference type="RefSeq" id="WP_170152866.1">
    <property type="nucleotide sequence ID" value="NZ_REFC01000012.1"/>
</dbReference>
<evidence type="ECO:0000313" key="9">
    <source>
        <dbReference type="Proteomes" id="UP000271339"/>
    </source>
</evidence>
<feature type="domain" description="OmpA-like" evidence="7">
    <location>
        <begin position="558"/>
        <end position="679"/>
    </location>
</feature>
<dbReference type="Proteomes" id="UP000271339">
    <property type="component" value="Unassembled WGS sequence"/>
</dbReference>
<dbReference type="AlphaFoldDB" id="A0A3L9ZDI4"/>
<dbReference type="InterPro" id="IPR011990">
    <property type="entry name" value="TPR-like_helical_dom_sf"/>
</dbReference>
<evidence type="ECO:0000256" key="2">
    <source>
        <dbReference type="ARBA" id="ARBA00023136"/>
    </source>
</evidence>
<dbReference type="Gene3D" id="3.30.1330.60">
    <property type="entry name" value="OmpA-like domain"/>
    <property type="match status" value="1"/>
</dbReference>
<dbReference type="Pfam" id="PF07676">
    <property type="entry name" value="PD40"/>
    <property type="match status" value="2"/>
</dbReference>
<dbReference type="InterPro" id="IPR050330">
    <property type="entry name" value="Bact_OuterMem_StrucFunc"/>
</dbReference>
<dbReference type="PROSITE" id="PS51123">
    <property type="entry name" value="OMPA_2"/>
    <property type="match status" value="1"/>
</dbReference>
<keyword evidence="3" id="KW-0998">Cell outer membrane</keyword>
<keyword evidence="9" id="KW-1185">Reference proteome</keyword>
<evidence type="ECO:0000256" key="5">
    <source>
        <dbReference type="SAM" id="Coils"/>
    </source>
</evidence>
<feature type="signal peptide" evidence="6">
    <location>
        <begin position="1"/>
        <end position="21"/>
    </location>
</feature>
<dbReference type="CDD" id="cd07185">
    <property type="entry name" value="OmpA_C-like"/>
    <property type="match status" value="1"/>
</dbReference>
<dbReference type="Gene3D" id="2.60.40.1120">
    <property type="entry name" value="Carboxypeptidase-like, regulatory domain"/>
    <property type="match status" value="1"/>
</dbReference>
<evidence type="ECO:0000259" key="7">
    <source>
        <dbReference type="PROSITE" id="PS51123"/>
    </source>
</evidence>
<feature type="coiled-coil region" evidence="5">
    <location>
        <begin position="521"/>
        <end position="551"/>
    </location>
</feature>
<organism evidence="8 9">
    <name type="scientific">Ulvibacter antarcticus</name>
    <dbReference type="NCBI Taxonomy" id="442714"/>
    <lineage>
        <taxon>Bacteria</taxon>
        <taxon>Pseudomonadati</taxon>
        <taxon>Bacteroidota</taxon>
        <taxon>Flavobacteriia</taxon>
        <taxon>Flavobacteriales</taxon>
        <taxon>Flavobacteriaceae</taxon>
        <taxon>Ulvibacter</taxon>
    </lineage>
</organism>
<dbReference type="PANTHER" id="PTHR30329:SF21">
    <property type="entry name" value="LIPOPROTEIN YIAD-RELATED"/>
    <property type="match status" value="1"/>
</dbReference>
<dbReference type="PANTHER" id="PTHR30329">
    <property type="entry name" value="STATOR ELEMENT OF FLAGELLAR MOTOR COMPLEX"/>
    <property type="match status" value="1"/>
</dbReference>
<dbReference type="SUPFAM" id="SSF48452">
    <property type="entry name" value="TPR-like"/>
    <property type="match status" value="1"/>
</dbReference>
<dbReference type="InterPro" id="IPR006664">
    <property type="entry name" value="OMP_bac"/>
</dbReference>
<dbReference type="SUPFAM" id="SSF49464">
    <property type="entry name" value="Carboxypeptidase regulatory domain-like"/>
    <property type="match status" value="1"/>
</dbReference>
<gene>
    <name evidence="8" type="ORF">BXY75_1602</name>
</gene>
<proteinExistence type="predicted"/>
<feature type="chain" id="PRO_5018101462" evidence="6">
    <location>
        <begin position="22"/>
        <end position="679"/>
    </location>
</feature>
<protein>
    <submittedName>
        <fullName evidence="8">Outer membrane protein OmpA-like peptidoglycan-associated protein</fullName>
    </submittedName>
</protein>
<keyword evidence="2 4" id="KW-0472">Membrane</keyword>
<dbReference type="Gene3D" id="1.25.40.10">
    <property type="entry name" value="Tetratricopeptide repeat domain"/>
    <property type="match status" value="1"/>
</dbReference>
<evidence type="ECO:0000256" key="3">
    <source>
        <dbReference type="ARBA" id="ARBA00023237"/>
    </source>
</evidence>
<comment type="caution">
    <text evidence="8">The sequence shown here is derived from an EMBL/GenBank/DDBJ whole genome shotgun (WGS) entry which is preliminary data.</text>
</comment>
<accession>A0A3L9ZDI4</accession>
<dbReference type="InterPro" id="IPR006665">
    <property type="entry name" value="OmpA-like"/>
</dbReference>
<dbReference type="InterPro" id="IPR036737">
    <property type="entry name" value="OmpA-like_sf"/>
</dbReference>
<comment type="subcellular location">
    <subcellularLocation>
        <location evidence="1">Cell outer membrane</location>
    </subcellularLocation>
</comment>
<dbReference type="PRINTS" id="PR01021">
    <property type="entry name" value="OMPADOMAIN"/>
</dbReference>
<keyword evidence="6" id="KW-0732">Signal</keyword>
<evidence type="ECO:0000256" key="6">
    <source>
        <dbReference type="SAM" id="SignalP"/>
    </source>
</evidence>
<evidence type="ECO:0000256" key="1">
    <source>
        <dbReference type="ARBA" id="ARBA00004442"/>
    </source>
</evidence>
<dbReference type="SUPFAM" id="SSF82171">
    <property type="entry name" value="DPP6 N-terminal domain-like"/>
    <property type="match status" value="1"/>
</dbReference>
<dbReference type="InterPro" id="IPR008969">
    <property type="entry name" value="CarboxyPept-like_regulatory"/>
</dbReference>
<evidence type="ECO:0000256" key="4">
    <source>
        <dbReference type="PROSITE-ProRule" id="PRU00473"/>
    </source>
</evidence>
<reference evidence="8 9" key="1">
    <citation type="submission" date="2018-10" db="EMBL/GenBank/DDBJ databases">
        <title>Genomic Encyclopedia of Archaeal and Bacterial Type Strains, Phase II (KMG-II): from individual species to whole genera.</title>
        <authorList>
            <person name="Goeker M."/>
        </authorList>
    </citation>
    <scope>NUCLEOTIDE SEQUENCE [LARGE SCALE GENOMIC DNA]</scope>
    <source>
        <strain evidence="8 9">DSM 23424</strain>
    </source>
</reference>
<name>A0A3L9ZDI4_9FLAO</name>
<dbReference type="SUPFAM" id="SSF103088">
    <property type="entry name" value="OmpA-like"/>
    <property type="match status" value="1"/>
</dbReference>
<evidence type="ECO:0000313" key="8">
    <source>
        <dbReference type="EMBL" id="RMA64722.1"/>
    </source>
</evidence>
<dbReference type="InterPro" id="IPR006690">
    <property type="entry name" value="OMPA-like_CS"/>
</dbReference>